<reference evidence="4 5" key="1">
    <citation type="submission" date="2022-05" db="EMBL/GenBank/DDBJ databases">
        <authorList>
            <consortium name="Genoscope - CEA"/>
            <person name="William W."/>
        </authorList>
    </citation>
    <scope>NUCLEOTIDE SEQUENCE [LARGE SCALE GENOMIC DNA]</scope>
</reference>
<dbReference type="InterPro" id="IPR036236">
    <property type="entry name" value="Znf_C2H2_sf"/>
</dbReference>
<feature type="compositionally biased region" description="Polar residues" evidence="2">
    <location>
        <begin position="337"/>
        <end position="371"/>
    </location>
</feature>
<dbReference type="EMBL" id="CALNXI010005502">
    <property type="protein sequence ID" value="CAH3197929.1"/>
    <property type="molecule type" value="Genomic_DNA"/>
</dbReference>
<evidence type="ECO:0000313" key="4">
    <source>
        <dbReference type="EMBL" id="CAH3197929.1"/>
    </source>
</evidence>
<dbReference type="InterPro" id="IPR027417">
    <property type="entry name" value="P-loop_NTPase"/>
</dbReference>
<feature type="region of interest" description="Disordered" evidence="2">
    <location>
        <begin position="335"/>
        <end position="448"/>
    </location>
</feature>
<name>A0ABN8T2F5_9CNID</name>
<feature type="domain" description="C2H2-type" evidence="3">
    <location>
        <begin position="3"/>
        <end position="26"/>
    </location>
</feature>
<dbReference type="SUPFAM" id="SSF57667">
    <property type="entry name" value="beta-beta-alpha zinc fingers"/>
    <property type="match status" value="1"/>
</dbReference>
<dbReference type="SMART" id="SM00355">
    <property type="entry name" value="ZnF_C2H2"/>
    <property type="match status" value="1"/>
</dbReference>
<keyword evidence="1" id="KW-0479">Metal-binding</keyword>
<proteinExistence type="predicted"/>
<evidence type="ECO:0000256" key="2">
    <source>
        <dbReference type="SAM" id="MobiDB-lite"/>
    </source>
</evidence>
<feature type="compositionally biased region" description="Basic residues" evidence="2">
    <location>
        <begin position="423"/>
        <end position="438"/>
    </location>
</feature>
<protein>
    <recommendedName>
        <fullName evidence="3">C2H2-type domain-containing protein</fullName>
    </recommendedName>
</protein>
<feature type="compositionally biased region" description="Pro residues" evidence="2">
    <location>
        <begin position="381"/>
        <end position="397"/>
    </location>
</feature>
<evidence type="ECO:0000313" key="5">
    <source>
        <dbReference type="Proteomes" id="UP001159427"/>
    </source>
</evidence>
<organism evidence="4 5">
    <name type="scientific">Porites evermanni</name>
    <dbReference type="NCBI Taxonomy" id="104178"/>
    <lineage>
        <taxon>Eukaryota</taxon>
        <taxon>Metazoa</taxon>
        <taxon>Cnidaria</taxon>
        <taxon>Anthozoa</taxon>
        <taxon>Hexacorallia</taxon>
        <taxon>Scleractinia</taxon>
        <taxon>Fungiina</taxon>
        <taxon>Poritidae</taxon>
        <taxon>Porites</taxon>
    </lineage>
</organism>
<keyword evidence="1" id="KW-0863">Zinc-finger</keyword>
<dbReference type="InterPro" id="IPR013087">
    <property type="entry name" value="Znf_C2H2_type"/>
</dbReference>
<comment type="caution">
    <text evidence="4">The sequence shown here is derived from an EMBL/GenBank/DDBJ whole genome shotgun (WGS) entry which is preliminary data.</text>
</comment>
<keyword evidence="5" id="KW-1185">Reference proteome</keyword>
<dbReference type="PROSITE" id="PS50157">
    <property type="entry name" value="ZINC_FINGER_C2H2_2"/>
    <property type="match status" value="1"/>
</dbReference>
<dbReference type="Proteomes" id="UP001159427">
    <property type="component" value="Unassembled WGS sequence"/>
</dbReference>
<gene>
    <name evidence="4" type="ORF">PEVE_00035505</name>
</gene>
<keyword evidence="1" id="KW-0862">Zinc</keyword>
<sequence>MSWFCSVCEKSFSRKDSMQRHVMSKHRNAGLTPFQTVPILSQKCQRFRFEHPFTSMIAGMTGSGKTAWVRSLLQQASETIYPPPERIVWCYSQWQPAYTQMLVAMPNIEFVKGIPTALEQDSYFDVNKRNLIVFDDQMIDASKDKRIVNLFTRGSHHRNLSVIYIVQNLFHQGKGSRSISLNSHYLVLFKNPRDKLQILTLAKQMYPGQTDFFLNQYEEAVKRPFGYFLIDLKTTTQDNCRLRTNVLPSEEGFNQAGFQENIPQELLKYLKQQTLSPVPLLPAMQEIQGNMDDVLSRNDLRDDEKAKRYLQLQNRYLAFKEQLNTRTRPEEIISTVPDLTSRTQDSSTATTAFSTPLNPFNVTPELTQAAISQKPDKESLTPPPPLNPAFLTPPPTVETPSQQGPKRKRRRIQFLNYLDDHKSHGKQLKKRRHKKFKPYKYSMGEDED</sequence>
<evidence type="ECO:0000256" key="1">
    <source>
        <dbReference type="PROSITE-ProRule" id="PRU00042"/>
    </source>
</evidence>
<dbReference type="SUPFAM" id="SSF52540">
    <property type="entry name" value="P-loop containing nucleoside triphosphate hydrolases"/>
    <property type="match status" value="1"/>
</dbReference>
<accession>A0ABN8T2F5</accession>
<dbReference type="Gene3D" id="3.30.160.60">
    <property type="entry name" value="Classic Zinc Finger"/>
    <property type="match status" value="1"/>
</dbReference>
<evidence type="ECO:0000259" key="3">
    <source>
        <dbReference type="PROSITE" id="PS50157"/>
    </source>
</evidence>
<dbReference type="PROSITE" id="PS00028">
    <property type="entry name" value="ZINC_FINGER_C2H2_1"/>
    <property type="match status" value="1"/>
</dbReference>